<dbReference type="InterPro" id="IPR005864">
    <property type="entry name" value="ATP_synth_F0_bsu_bac"/>
</dbReference>
<keyword evidence="8 13" id="KW-0406">Ion transport</keyword>
<evidence type="ECO:0000256" key="14">
    <source>
        <dbReference type="RuleBase" id="RU003848"/>
    </source>
</evidence>
<proteinExistence type="inferred from homology"/>
<dbReference type="Gene3D" id="6.10.250.1580">
    <property type="match status" value="1"/>
</dbReference>
<dbReference type="RefSeq" id="WP_117455566.1">
    <property type="nucleotide sequence ID" value="NZ_DAWEED010000156.1"/>
</dbReference>
<keyword evidence="15" id="KW-0175">Coiled coil</keyword>
<evidence type="ECO:0000256" key="6">
    <source>
        <dbReference type="ARBA" id="ARBA00022781"/>
    </source>
</evidence>
<protein>
    <recommendedName>
        <fullName evidence="13">ATP synthase subunit b</fullName>
    </recommendedName>
    <alternativeName>
        <fullName evidence="13">ATP synthase F(0) sector subunit b</fullName>
    </alternativeName>
    <alternativeName>
        <fullName evidence="13">ATPase subunit I</fullName>
    </alternativeName>
    <alternativeName>
        <fullName evidence="13">F-type ATPase subunit b</fullName>
        <shortName evidence="13">F-ATPase subunit b</shortName>
    </alternativeName>
</protein>
<comment type="subunit">
    <text evidence="13">F-type ATPases have 2 components, F(1) - the catalytic core - and F(0) - the membrane proton channel. F(1) has five subunits: alpha(3), beta(3), gamma(1), delta(1), epsilon(1). F(0) has three main subunits: a(1), b(2) and c(10-14). The alpha and beta chains form an alternating ring which encloses part of the gamma chain. F(1) is attached to F(0) by a central stalk formed by the gamma and epsilon chains, while a peripheral stalk is formed by the delta and b chains.</text>
</comment>
<dbReference type="SUPFAM" id="SSF81573">
    <property type="entry name" value="F1F0 ATP synthase subunit B, membrane domain"/>
    <property type="match status" value="1"/>
</dbReference>
<evidence type="ECO:0000256" key="9">
    <source>
        <dbReference type="ARBA" id="ARBA00023136"/>
    </source>
</evidence>
<feature type="transmembrane region" description="Helical" evidence="13">
    <location>
        <begin position="6"/>
        <end position="27"/>
    </location>
</feature>
<comment type="similarity">
    <text evidence="1 13 14">Belongs to the ATPase B chain family.</text>
</comment>
<evidence type="ECO:0000256" key="7">
    <source>
        <dbReference type="ARBA" id="ARBA00022989"/>
    </source>
</evidence>
<keyword evidence="7 13" id="KW-1133">Transmembrane helix</keyword>
<evidence type="ECO:0000256" key="3">
    <source>
        <dbReference type="ARBA" id="ARBA00022475"/>
    </source>
</evidence>
<dbReference type="NCBIfam" id="TIGR01144">
    <property type="entry name" value="ATP_synt_b"/>
    <property type="match status" value="1"/>
</dbReference>
<evidence type="ECO:0000256" key="11">
    <source>
        <dbReference type="ARBA" id="ARBA00025198"/>
    </source>
</evidence>
<keyword evidence="3 13" id="KW-1003">Cell membrane</keyword>
<keyword evidence="6 13" id="KW-0375">Hydrogen ion transport</keyword>
<accession>A0ABR7PAT9</accession>
<evidence type="ECO:0000256" key="5">
    <source>
        <dbReference type="ARBA" id="ARBA00022692"/>
    </source>
</evidence>
<dbReference type="CDD" id="cd06503">
    <property type="entry name" value="ATP-synt_Fo_b"/>
    <property type="match status" value="1"/>
</dbReference>
<dbReference type="Proteomes" id="UP000661649">
    <property type="component" value="Unassembled WGS sequence"/>
</dbReference>
<keyword evidence="4 13" id="KW-0138">CF(0)</keyword>
<evidence type="ECO:0000256" key="4">
    <source>
        <dbReference type="ARBA" id="ARBA00022547"/>
    </source>
</evidence>
<dbReference type="Gene3D" id="1.20.5.620">
    <property type="entry name" value="F1F0 ATP synthase subunit B, membrane domain"/>
    <property type="match status" value="1"/>
</dbReference>
<evidence type="ECO:0000256" key="12">
    <source>
        <dbReference type="ARBA" id="ARBA00037847"/>
    </source>
</evidence>
<dbReference type="InterPro" id="IPR002146">
    <property type="entry name" value="ATP_synth_b/b'su_bac/chlpt"/>
</dbReference>
<gene>
    <name evidence="13 16" type="primary">atpF</name>
    <name evidence="16" type="ORF">H8712_07270</name>
</gene>
<dbReference type="InterPro" id="IPR028987">
    <property type="entry name" value="ATP_synth_B-like_membr_sf"/>
</dbReference>
<dbReference type="PANTHER" id="PTHR33445:SF1">
    <property type="entry name" value="ATP SYNTHASE SUBUNIT B"/>
    <property type="match status" value="1"/>
</dbReference>
<evidence type="ECO:0000256" key="10">
    <source>
        <dbReference type="ARBA" id="ARBA00023310"/>
    </source>
</evidence>
<keyword evidence="9 13" id="KW-0472">Membrane</keyword>
<organism evidence="16 17">
    <name type="scientific">Blautia stercoris</name>
    <dbReference type="NCBI Taxonomy" id="871664"/>
    <lineage>
        <taxon>Bacteria</taxon>
        <taxon>Bacillati</taxon>
        <taxon>Bacillota</taxon>
        <taxon>Clostridia</taxon>
        <taxon>Lachnospirales</taxon>
        <taxon>Lachnospiraceae</taxon>
        <taxon>Blautia</taxon>
    </lineage>
</organism>
<reference evidence="16 17" key="1">
    <citation type="submission" date="2020-08" db="EMBL/GenBank/DDBJ databases">
        <title>Genome public.</title>
        <authorList>
            <person name="Liu C."/>
            <person name="Sun Q."/>
        </authorList>
    </citation>
    <scope>NUCLEOTIDE SEQUENCE [LARGE SCALE GENOMIC DNA]</scope>
    <source>
        <strain evidence="16 17">3_YM_SP_D4_24.mj</strain>
    </source>
</reference>
<comment type="function">
    <text evidence="11 13">F(1)F(0) ATP synthase produces ATP from ADP in the presence of a proton or sodium gradient. F-type ATPases consist of two structural domains, F(1) containing the extramembraneous catalytic core and F(0) containing the membrane proton channel, linked together by a central stalk and a peripheral stalk. During catalysis, ATP synthesis in the catalytic domain of F(1) is coupled via a rotary mechanism of the central stalk subunits to proton translocation.</text>
</comment>
<evidence type="ECO:0000313" key="17">
    <source>
        <dbReference type="Proteomes" id="UP000661649"/>
    </source>
</evidence>
<comment type="caution">
    <text evidence="16">The sequence shown here is derived from an EMBL/GenBank/DDBJ whole genome shotgun (WGS) entry which is preliminary data.</text>
</comment>
<comment type="function">
    <text evidence="13">Component of the F(0) channel, it forms part of the peripheral stalk, linking F(1) to F(0).</text>
</comment>
<evidence type="ECO:0000256" key="1">
    <source>
        <dbReference type="ARBA" id="ARBA00005513"/>
    </source>
</evidence>
<dbReference type="HAMAP" id="MF_01398">
    <property type="entry name" value="ATP_synth_b_bprime"/>
    <property type="match status" value="1"/>
</dbReference>
<evidence type="ECO:0000256" key="2">
    <source>
        <dbReference type="ARBA" id="ARBA00022448"/>
    </source>
</evidence>
<dbReference type="Pfam" id="PF00430">
    <property type="entry name" value="ATP-synt_B"/>
    <property type="match status" value="1"/>
</dbReference>
<keyword evidence="17" id="KW-1185">Reference proteome</keyword>
<evidence type="ECO:0000256" key="13">
    <source>
        <dbReference type="HAMAP-Rule" id="MF_01398"/>
    </source>
</evidence>
<comment type="subcellular location">
    <subcellularLocation>
        <location evidence="13">Cell membrane</location>
        <topology evidence="13">Single-pass membrane protein</topology>
    </subcellularLocation>
    <subcellularLocation>
        <location evidence="12">Endomembrane system</location>
        <topology evidence="12">Single-pass membrane protein</topology>
    </subcellularLocation>
</comment>
<keyword evidence="2 13" id="KW-0813">Transport</keyword>
<dbReference type="EMBL" id="JACRTP010000002">
    <property type="protein sequence ID" value="MBC8628419.1"/>
    <property type="molecule type" value="Genomic_DNA"/>
</dbReference>
<name>A0ABR7PAT9_9FIRM</name>
<feature type="coiled-coil region" evidence="15">
    <location>
        <begin position="41"/>
        <end position="116"/>
    </location>
</feature>
<keyword evidence="5 13" id="KW-0812">Transmembrane</keyword>
<dbReference type="PANTHER" id="PTHR33445">
    <property type="entry name" value="ATP SYNTHASE SUBUNIT B', CHLOROPLASTIC"/>
    <property type="match status" value="1"/>
</dbReference>
<keyword evidence="10 13" id="KW-0066">ATP synthesis</keyword>
<sequence length="164" mass="18267">MLKLGWDLLWTIINLIILYLLMKKFLIGPITGIMEKRKNLIAQQFKDAETVQNQAQEMKTQYETALSGAKEESVQIIADARSDAKALGERTLKEANEKASRILENARNTAEQEKQNAMSGAKSEIADLALEAAKKLLSQGSSKEGNSMLYDQFLAETGDTDDRN</sequence>
<dbReference type="InterPro" id="IPR050059">
    <property type="entry name" value="ATP_synthase_B_chain"/>
</dbReference>
<evidence type="ECO:0000256" key="15">
    <source>
        <dbReference type="SAM" id="Coils"/>
    </source>
</evidence>
<evidence type="ECO:0000313" key="16">
    <source>
        <dbReference type="EMBL" id="MBC8628419.1"/>
    </source>
</evidence>
<evidence type="ECO:0000256" key="8">
    <source>
        <dbReference type="ARBA" id="ARBA00023065"/>
    </source>
</evidence>